<keyword evidence="2" id="KW-1185">Reference proteome</keyword>
<protein>
    <submittedName>
        <fullName evidence="1">Unnamed protein product</fullName>
    </submittedName>
</protein>
<name>A0A9W6TTS0_9STRA</name>
<evidence type="ECO:0000313" key="2">
    <source>
        <dbReference type="Proteomes" id="UP001165121"/>
    </source>
</evidence>
<accession>A0A9W6TTS0</accession>
<reference evidence="1" key="1">
    <citation type="submission" date="2023-04" db="EMBL/GenBank/DDBJ databases">
        <title>Phytophthora fragariaefolia NBRC 109709.</title>
        <authorList>
            <person name="Ichikawa N."/>
            <person name="Sato H."/>
            <person name="Tonouchi N."/>
        </authorList>
    </citation>
    <scope>NUCLEOTIDE SEQUENCE</scope>
    <source>
        <strain evidence="1">NBRC 109709</strain>
    </source>
</reference>
<dbReference type="AlphaFoldDB" id="A0A9W6TTS0"/>
<gene>
    <name evidence="1" type="ORF">Pfra01_000242700</name>
</gene>
<comment type="caution">
    <text evidence="1">The sequence shown here is derived from an EMBL/GenBank/DDBJ whole genome shotgun (WGS) entry which is preliminary data.</text>
</comment>
<dbReference type="Proteomes" id="UP001165121">
    <property type="component" value="Unassembled WGS sequence"/>
</dbReference>
<evidence type="ECO:0000313" key="1">
    <source>
        <dbReference type="EMBL" id="GMF20403.1"/>
    </source>
</evidence>
<proteinExistence type="predicted"/>
<organism evidence="1 2">
    <name type="scientific">Phytophthora fragariaefolia</name>
    <dbReference type="NCBI Taxonomy" id="1490495"/>
    <lineage>
        <taxon>Eukaryota</taxon>
        <taxon>Sar</taxon>
        <taxon>Stramenopiles</taxon>
        <taxon>Oomycota</taxon>
        <taxon>Peronosporomycetes</taxon>
        <taxon>Peronosporales</taxon>
        <taxon>Peronosporaceae</taxon>
        <taxon>Phytophthora</taxon>
    </lineage>
</organism>
<dbReference type="EMBL" id="BSXT01000194">
    <property type="protein sequence ID" value="GMF20403.1"/>
    <property type="molecule type" value="Genomic_DNA"/>
</dbReference>
<sequence>MLHAQKLVQFQQRFDVGGIDRRTVGKDVVNVPVADVRAVPESISPRAHFVMAATVDPVAGLHIRSTSTLVQHALMDTFWWVTCSVATIHSRMHYYWQKTIDICQLGACIRTEILPTTRWQILSL</sequence>